<accession>A0A0E9SN13</accession>
<proteinExistence type="predicted"/>
<evidence type="ECO:0000313" key="1">
    <source>
        <dbReference type="EMBL" id="JAH41893.1"/>
    </source>
</evidence>
<sequence length="57" mass="6597">MERNKIKVLISLGAVHKLGRPCSDLNILKLVLWFSGDVPFRTDSSIRSLWFLQQLQQ</sequence>
<name>A0A0E9SN13_ANGAN</name>
<protein>
    <submittedName>
        <fullName evidence="1">Uncharacterized protein</fullName>
    </submittedName>
</protein>
<reference evidence="1" key="1">
    <citation type="submission" date="2014-11" db="EMBL/GenBank/DDBJ databases">
        <authorList>
            <person name="Amaro Gonzalez C."/>
        </authorList>
    </citation>
    <scope>NUCLEOTIDE SEQUENCE</scope>
</reference>
<reference evidence="1" key="2">
    <citation type="journal article" date="2015" name="Fish Shellfish Immunol.">
        <title>Early steps in the European eel (Anguilla anguilla)-Vibrio vulnificus interaction in the gills: Role of the RtxA13 toxin.</title>
        <authorList>
            <person name="Callol A."/>
            <person name="Pajuelo D."/>
            <person name="Ebbesson L."/>
            <person name="Teles M."/>
            <person name="MacKenzie S."/>
            <person name="Amaro C."/>
        </authorList>
    </citation>
    <scope>NUCLEOTIDE SEQUENCE</scope>
</reference>
<organism evidence="1">
    <name type="scientific">Anguilla anguilla</name>
    <name type="common">European freshwater eel</name>
    <name type="synonym">Muraena anguilla</name>
    <dbReference type="NCBI Taxonomy" id="7936"/>
    <lineage>
        <taxon>Eukaryota</taxon>
        <taxon>Metazoa</taxon>
        <taxon>Chordata</taxon>
        <taxon>Craniata</taxon>
        <taxon>Vertebrata</taxon>
        <taxon>Euteleostomi</taxon>
        <taxon>Actinopterygii</taxon>
        <taxon>Neopterygii</taxon>
        <taxon>Teleostei</taxon>
        <taxon>Anguilliformes</taxon>
        <taxon>Anguillidae</taxon>
        <taxon>Anguilla</taxon>
    </lineage>
</organism>
<dbReference type="EMBL" id="GBXM01066684">
    <property type="protein sequence ID" value="JAH41893.1"/>
    <property type="molecule type" value="Transcribed_RNA"/>
</dbReference>
<dbReference type="AlphaFoldDB" id="A0A0E9SN13"/>